<reference evidence="2 3" key="1">
    <citation type="submission" date="2019-09" db="EMBL/GenBank/DDBJ databases">
        <authorList>
            <person name="Li Y."/>
        </authorList>
    </citation>
    <scope>NUCLEOTIDE SEQUENCE [LARGE SCALE GENOMIC DNA]</scope>
    <source>
        <strain evidence="2 3">L3-3HA</strain>
    </source>
</reference>
<dbReference type="Pfam" id="PF01425">
    <property type="entry name" value="Amidase"/>
    <property type="match status" value="1"/>
</dbReference>
<evidence type="ECO:0000313" key="2">
    <source>
        <dbReference type="EMBL" id="KAA8999434.1"/>
    </source>
</evidence>
<dbReference type="InterPro" id="IPR000120">
    <property type="entry name" value="Amidase"/>
</dbReference>
<comment type="caution">
    <text evidence="2">The sequence shown here is derived from an EMBL/GenBank/DDBJ whole genome shotgun (WGS) entry which is preliminary data.</text>
</comment>
<dbReference type="OrthoDB" id="9811471at2"/>
<evidence type="ECO:0000259" key="1">
    <source>
        <dbReference type="Pfam" id="PF01425"/>
    </source>
</evidence>
<dbReference type="RefSeq" id="WP_150435577.1">
    <property type="nucleotide sequence ID" value="NZ_VYKJ01000006.1"/>
</dbReference>
<dbReference type="SUPFAM" id="SSF75304">
    <property type="entry name" value="Amidase signature (AS) enzymes"/>
    <property type="match status" value="1"/>
</dbReference>
<dbReference type="PANTHER" id="PTHR11895">
    <property type="entry name" value="TRANSAMIDASE"/>
    <property type="match status" value="1"/>
</dbReference>
<dbReference type="Proteomes" id="UP000335415">
    <property type="component" value="Unassembled WGS sequence"/>
</dbReference>
<proteinExistence type="predicted"/>
<dbReference type="Gene3D" id="3.90.1300.10">
    <property type="entry name" value="Amidase signature (AS) domain"/>
    <property type="match status" value="1"/>
</dbReference>
<keyword evidence="3" id="KW-1185">Reference proteome</keyword>
<organism evidence="2 3">
    <name type="scientific">Affinibrenneria salicis</name>
    <dbReference type="NCBI Taxonomy" id="2590031"/>
    <lineage>
        <taxon>Bacteria</taxon>
        <taxon>Pseudomonadati</taxon>
        <taxon>Pseudomonadota</taxon>
        <taxon>Gammaproteobacteria</taxon>
        <taxon>Enterobacterales</taxon>
        <taxon>Pectobacteriaceae</taxon>
        <taxon>Affinibrenneria</taxon>
    </lineage>
</organism>
<gene>
    <name evidence="2" type="ORF">FJU30_13965</name>
</gene>
<evidence type="ECO:0000313" key="3">
    <source>
        <dbReference type="Proteomes" id="UP000335415"/>
    </source>
</evidence>
<name>A0A5J5FZS0_9GAMM</name>
<sequence length="457" mass="48436">MNEILRLSMCEAGRRIRAGRLSFPELLEACLQREAQTRALNAFNQLFAERARRLAIACQSLLENGYDLGPLHGMPLAIKANIALAGEEMHAGSRLLAGQQATADSAVVRRLKRAGALIIGTTNMHEFAWGGTTDNPHYGATGNAWDSERIPAGSSGGSGAAAAVRSALATLGTDTGGSVRLPASMNGVTGLRPGIGRIDTDGIFPLAWSMDTAGPLAAYAEDCAQVYATLAGEPHPPALSPLAGLRIGLLEDYCGAVQPAVARAYEALLAWFAAAGARCCNLPLSGLEQAVNAQVVINVAEPSAIHAPWIAARSEEYGEDVRLLLQAGNGLSALEYLQAQRYRSVLRQQLLSSFDQVDVILTPTLPFTAPRKGQARIRIGEQEESVLTGNMHFTCLASLAGLPALSLPAGFDADGLPIGMQLIGADGAEHRLLDLAIHFQQDSDYHRRLPPLAREQA</sequence>
<feature type="domain" description="Amidase" evidence="1">
    <location>
        <begin position="25"/>
        <end position="433"/>
    </location>
</feature>
<dbReference type="EMBL" id="VYKJ01000006">
    <property type="protein sequence ID" value="KAA8999434.1"/>
    <property type="molecule type" value="Genomic_DNA"/>
</dbReference>
<dbReference type="GO" id="GO:0003824">
    <property type="term" value="F:catalytic activity"/>
    <property type="evidence" value="ECO:0007669"/>
    <property type="project" value="InterPro"/>
</dbReference>
<dbReference type="InterPro" id="IPR036928">
    <property type="entry name" value="AS_sf"/>
</dbReference>
<dbReference type="AlphaFoldDB" id="A0A5J5FZS0"/>
<dbReference type="InterPro" id="IPR023631">
    <property type="entry name" value="Amidase_dom"/>
</dbReference>
<protein>
    <submittedName>
        <fullName evidence="2">Amidase</fullName>
    </submittedName>
</protein>
<accession>A0A5J5FZS0</accession>
<dbReference type="PANTHER" id="PTHR11895:SF176">
    <property type="entry name" value="AMIDASE AMID-RELATED"/>
    <property type="match status" value="1"/>
</dbReference>